<dbReference type="PANTHER" id="PTHR34406:SF1">
    <property type="entry name" value="PROTEIN YCEI"/>
    <property type="match status" value="1"/>
</dbReference>
<dbReference type="Pfam" id="PF04264">
    <property type="entry name" value="YceI"/>
    <property type="match status" value="1"/>
</dbReference>
<dbReference type="SUPFAM" id="SSF101874">
    <property type="entry name" value="YceI-like"/>
    <property type="match status" value="1"/>
</dbReference>
<dbReference type="Gene3D" id="2.60.40.1120">
    <property type="entry name" value="Carboxypeptidase-like, regulatory domain"/>
    <property type="match status" value="1"/>
</dbReference>
<dbReference type="Proteomes" id="UP000243342">
    <property type="component" value="Unassembled WGS sequence"/>
</dbReference>
<dbReference type="InterPro" id="IPR007372">
    <property type="entry name" value="Lipid/polyisoprenoid-bd_YceI"/>
</dbReference>
<sequence length="273" mass="29801">MLSMQVVDQVGMPLPEVEVTATDSANGRVLQLGATDPYGTLAASVAPGEYRLALQAESFQTLRLGAQIAAGSVTPLGRLSMELAPPPELPSRGYWEIDPAHTAIRFIAQHIGMANVHGRFENFAGSLFIAERVEDSSVEITIDAASINTGVKMRDDHLRSADFLEVERYPYLHFVSDRMQHRGGARWQIGGTLTLHGVSRSVQLDTNYLGNGSGMEGETRVACFASAELHREDFTLNWRKMLAKGIAVVGATIRIELDVQAVYQGEQPPAHWS</sequence>
<dbReference type="InterPro" id="IPR036761">
    <property type="entry name" value="TTHA0802/YceI-like_sf"/>
</dbReference>
<evidence type="ECO:0000313" key="4">
    <source>
        <dbReference type="Proteomes" id="UP000243342"/>
    </source>
</evidence>
<dbReference type="STRING" id="1428644.BIV57_04905"/>
<comment type="caution">
    <text evidence="3">The sequence shown here is derived from an EMBL/GenBank/DDBJ whole genome shotgun (WGS) entry which is preliminary data.</text>
</comment>
<dbReference type="Gene3D" id="2.40.128.110">
    <property type="entry name" value="Lipid/polyisoprenoid-binding, YceI-like"/>
    <property type="match status" value="1"/>
</dbReference>
<gene>
    <name evidence="3" type="ORF">BIV57_04905</name>
</gene>
<dbReference type="InterPro" id="IPR008969">
    <property type="entry name" value="CarboxyPept-like_regulatory"/>
</dbReference>
<protein>
    <recommendedName>
        <fullName evidence="2">Lipid/polyisoprenoid-binding YceI-like domain-containing protein</fullName>
    </recommendedName>
</protein>
<feature type="domain" description="Lipid/polyisoprenoid-binding YceI-like" evidence="2">
    <location>
        <begin position="94"/>
        <end position="262"/>
    </location>
</feature>
<dbReference type="PANTHER" id="PTHR34406">
    <property type="entry name" value="PROTEIN YCEI"/>
    <property type="match status" value="1"/>
</dbReference>
<evidence type="ECO:0000313" key="3">
    <source>
        <dbReference type="EMBL" id="OIV38637.1"/>
    </source>
</evidence>
<evidence type="ECO:0000259" key="2">
    <source>
        <dbReference type="SMART" id="SM00867"/>
    </source>
</evidence>
<name>A0A1J7BJ73_9ACTN</name>
<dbReference type="SMART" id="SM00867">
    <property type="entry name" value="YceI"/>
    <property type="match status" value="1"/>
</dbReference>
<proteinExistence type="inferred from homology"/>
<organism evidence="3 4">
    <name type="scientific">Mangrovactinospora gilvigrisea</name>
    <dbReference type="NCBI Taxonomy" id="1428644"/>
    <lineage>
        <taxon>Bacteria</taxon>
        <taxon>Bacillati</taxon>
        <taxon>Actinomycetota</taxon>
        <taxon>Actinomycetes</taxon>
        <taxon>Kitasatosporales</taxon>
        <taxon>Streptomycetaceae</taxon>
        <taxon>Mangrovactinospora</taxon>
    </lineage>
</organism>
<keyword evidence="4" id="KW-1185">Reference proteome</keyword>
<dbReference type="SUPFAM" id="SSF49464">
    <property type="entry name" value="Carboxypeptidase regulatory domain-like"/>
    <property type="match status" value="1"/>
</dbReference>
<evidence type="ECO:0000256" key="1">
    <source>
        <dbReference type="ARBA" id="ARBA00008812"/>
    </source>
</evidence>
<accession>A0A1J7BJ73</accession>
<dbReference type="AlphaFoldDB" id="A0A1J7BJ73"/>
<dbReference type="EMBL" id="MLCF01000017">
    <property type="protein sequence ID" value="OIV38637.1"/>
    <property type="molecule type" value="Genomic_DNA"/>
</dbReference>
<reference evidence="3 4" key="1">
    <citation type="submission" date="2016-10" db="EMBL/GenBank/DDBJ databases">
        <title>Genome sequence of Streptomyces gilvigriseus MUSC 26.</title>
        <authorList>
            <person name="Lee L.-H."/>
            <person name="Ser H.-L."/>
        </authorList>
    </citation>
    <scope>NUCLEOTIDE SEQUENCE [LARGE SCALE GENOMIC DNA]</scope>
    <source>
        <strain evidence="3 4">MUSC 26</strain>
    </source>
</reference>
<comment type="similarity">
    <text evidence="1">Belongs to the UPF0312 family.</text>
</comment>